<name>A0A1S3IPJ2_LINAN</name>
<dbReference type="InterPro" id="IPR010978">
    <property type="entry name" value="tRNA-bd_arm"/>
</dbReference>
<evidence type="ECO:0000313" key="3">
    <source>
        <dbReference type="RefSeq" id="XP_013400132.1"/>
    </source>
</evidence>
<dbReference type="GO" id="GO:0006434">
    <property type="term" value="P:seryl-tRNA aminoacylation"/>
    <property type="evidence" value="ECO:0007669"/>
    <property type="project" value="InterPro"/>
</dbReference>
<organism evidence="2 3">
    <name type="scientific">Lingula anatina</name>
    <name type="common">Brachiopod</name>
    <name type="synonym">Lingula unguis</name>
    <dbReference type="NCBI Taxonomy" id="7574"/>
    <lineage>
        <taxon>Eukaryota</taxon>
        <taxon>Metazoa</taxon>
        <taxon>Spiralia</taxon>
        <taxon>Lophotrochozoa</taxon>
        <taxon>Brachiopoda</taxon>
        <taxon>Linguliformea</taxon>
        <taxon>Lingulata</taxon>
        <taxon>Lingulida</taxon>
        <taxon>Linguloidea</taxon>
        <taxon>Lingulidae</taxon>
        <taxon>Lingula</taxon>
    </lineage>
</organism>
<evidence type="ECO:0000256" key="1">
    <source>
        <dbReference type="SAM" id="MobiDB-lite"/>
    </source>
</evidence>
<dbReference type="GeneID" id="106166201"/>
<sequence length="618" mass="69696">MKMSISPTGLYLHILKNAQGLIGTKCMLSPFKKMTFQFCIRSSCSVSSLYLHKNMTSLLSTNILVAQLSQKKTKASSSSHHLKSVRNLSRYALPPQNESKFNQGLGSLWSSLNVHKSGKYFCSSALSSIGNQASMRFSSSALHVRKGYPSSQKIVKPDVDVDAVLSEENIPKLRENINRRKMRLDIDILMQDYEKFREVRDVFQKVETEKQDITKKVKLLVGQFETTGKTSEAVKRMKTLTKRGRELREELSGLKDQWLDIEDKIMIQVLELPNWLDICTKEHENILLEHHKTCSSADQFIKEMEPPISYKDHVELASRLPDGNIHFRAVSPTAYYLEGRLAEAELSLTDHFSDQLLEAGFTPLSCPDMFKSVVVEGCGVDTEDPEQVLTLSCRGDLEDGDSPDSESSSTKTQPGSAGGPEWSITYHLTGVSHMAATAYITKNYIWEKSLPAKWYSVGRHYQPAKEDLNGPSLFNTCQSSRVQLCAATVNCSESDIMYQEMVDLLQRLYTPKTTSEIFPYGRMRSVPAPQLAMWESCRNEFQLWSPSLRKFITVAAVSKSNDFISKRLMIKHSGGHHVHMVHGYVADVTKLIACLLEQSQTKNGEVSLPLFQSFVEMK</sequence>
<dbReference type="KEGG" id="lak:106166201"/>
<dbReference type="InterPro" id="IPR042103">
    <property type="entry name" value="SerRS_1_N_sf"/>
</dbReference>
<dbReference type="STRING" id="7574.A0A1S3IPJ2"/>
<accession>A0A1S3IPJ2</accession>
<dbReference type="InterPro" id="IPR002317">
    <property type="entry name" value="Ser-tRNA-ligase_type_1"/>
</dbReference>
<dbReference type="SUPFAM" id="SSF46589">
    <property type="entry name" value="tRNA-binding arm"/>
    <property type="match status" value="1"/>
</dbReference>
<dbReference type="GO" id="GO:0005524">
    <property type="term" value="F:ATP binding"/>
    <property type="evidence" value="ECO:0007669"/>
    <property type="project" value="InterPro"/>
</dbReference>
<reference evidence="3 4" key="1">
    <citation type="submission" date="2025-04" db="UniProtKB">
        <authorList>
            <consortium name="RefSeq"/>
        </authorList>
    </citation>
    <scope>IDENTIFICATION</scope>
    <source>
        <tissue evidence="3 4">Gonads</tissue>
    </source>
</reference>
<dbReference type="Gene3D" id="1.10.287.40">
    <property type="entry name" value="Serine-tRNA synthetase, tRNA binding domain"/>
    <property type="match status" value="1"/>
</dbReference>
<proteinExistence type="predicted"/>
<evidence type="ECO:0000313" key="2">
    <source>
        <dbReference type="Proteomes" id="UP000085678"/>
    </source>
</evidence>
<dbReference type="OrthoDB" id="24683at2759"/>
<dbReference type="SUPFAM" id="SSF55681">
    <property type="entry name" value="Class II aaRS and biotin synthetases"/>
    <property type="match status" value="1"/>
</dbReference>
<protein>
    <submittedName>
        <fullName evidence="3 4">Serine--tRNA synthetase-like protein Slimp</fullName>
    </submittedName>
</protein>
<feature type="region of interest" description="Disordered" evidence="1">
    <location>
        <begin position="394"/>
        <end position="421"/>
    </location>
</feature>
<dbReference type="Gene3D" id="3.30.930.10">
    <property type="entry name" value="Bira Bifunctional Protein, Domain 2"/>
    <property type="match status" value="1"/>
</dbReference>
<dbReference type="AlphaFoldDB" id="A0A1S3IPJ2"/>
<evidence type="ECO:0000313" key="4">
    <source>
        <dbReference type="RefSeq" id="XP_013400133.1"/>
    </source>
</evidence>
<dbReference type="RefSeq" id="XP_013400132.1">
    <property type="nucleotide sequence ID" value="XM_013544678.2"/>
</dbReference>
<dbReference type="GO" id="GO:0004828">
    <property type="term" value="F:serine-tRNA ligase activity"/>
    <property type="evidence" value="ECO:0007669"/>
    <property type="project" value="InterPro"/>
</dbReference>
<keyword evidence="2" id="KW-1185">Reference proteome</keyword>
<dbReference type="Proteomes" id="UP000085678">
    <property type="component" value="Unplaced"/>
</dbReference>
<gene>
    <name evidence="3 4" type="primary">LOC106166201</name>
</gene>
<dbReference type="InterPro" id="IPR045864">
    <property type="entry name" value="aa-tRNA-synth_II/BPL/LPL"/>
</dbReference>
<dbReference type="PANTHER" id="PTHR11778">
    <property type="entry name" value="SERYL-TRNA SYNTHETASE"/>
    <property type="match status" value="1"/>
</dbReference>
<dbReference type="RefSeq" id="XP_013400133.1">
    <property type="nucleotide sequence ID" value="XM_013544679.1"/>
</dbReference>